<evidence type="ECO:0000313" key="7">
    <source>
        <dbReference type="Proteomes" id="UP000216300"/>
    </source>
</evidence>
<comment type="caution">
    <text evidence="6">The sequence shown here is derived from an EMBL/GenBank/DDBJ whole genome shotgun (WGS) entry which is preliminary data.</text>
</comment>
<dbReference type="Gene3D" id="3.30.420.40">
    <property type="match status" value="2"/>
</dbReference>
<dbReference type="PANTHER" id="PTHR43095:SF2">
    <property type="entry name" value="GLUCONOKINASE"/>
    <property type="match status" value="1"/>
</dbReference>
<evidence type="ECO:0000259" key="5">
    <source>
        <dbReference type="Pfam" id="PF02782"/>
    </source>
</evidence>
<dbReference type="Proteomes" id="UP000216300">
    <property type="component" value="Unassembled WGS sequence"/>
</dbReference>
<gene>
    <name evidence="6" type="ORF">CGZ91_11010</name>
</gene>
<dbReference type="PANTHER" id="PTHR43095">
    <property type="entry name" value="SUGAR KINASE"/>
    <property type="match status" value="1"/>
</dbReference>
<dbReference type="CDD" id="cd07770">
    <property type="entry name" value="ASKHA_NBD_FGGY_GntK"/>
    <property type="match status" value="1"/>
</dbReference>
<dbReference type="Pfam" id="PF00370">
    <property type="entry name" value="FGGY_N"/>
    <property type="match status" value="1"/>
</dbReference>
<feature type="domain" description="Carbohydrate kinase FGGY N-terminal" evidence="4">
    <location>
        <begin position="16"/>
        <end position="236"/>
    </location>
</feature>
<dbReference type="GO" id="GO:0005975">
    <property type="term" value="P:carbohydrate metabolic process"/>
    <property type="evidence" value="ECO:0007669"/>
    <property type="project" value="InterPro"/>
</dbReference>
<dbReference type="OrthoDB" id="9782710at2"/>
<name>A0A255ECY2_9ACTN</name>
<dbReference type="InterPro" id="IPR018485">
    <property type="entry name" value="FGGY_C"/>
</dbReference>
<keyword evidence="7" id="KW-1185">Reference proteome</keyword>
<evidence type="ECO:0000256" key="2">
    <source>
        <dbReference type="ARBA" id="ARBA00022679"/>
    </source>
</evidence>
<keyword evidence="3 6" id="KW-0418">Kinase</keyword>
<keyword evidence="2" id="KW-0808">Transferase</keyword>
<dbReference type="PIRSF" id="PIRSF000538">
    <property type="entry name" value="GlpK"/>
    <property type="match status" value="1"/>
</dbReference>
<dbReference type="Pfam" id="PF02782">
    <property type="entry name" value="FGGY_C"/>
    <property type="match status" value="1"/>
</dbReference>
<sequence>MAKFSVSPEAAQDPLVLALDVGSSGTRGCLYDATGRSLSKRRDKLEHSFTSASDGTSTIEPDRVVAEVSEILDRLVVPDVADRIAGVAMDTFAATLVGVDRAGNAITPCMTYADSRSAGEVKAMRFELDEREVQDRTGARLHTSHLPAMLRWVHAERPEVFESVDRWLSLGEYVWLRLLGDTAAATATAAWSGLLDRRTGQWDPTMLTVAGIEERQLSRIADPDQPVRPVSSVVAKRWPALADAAWFPVIPDGFASGLGSGATGPSTPVVSFATSGAMRVLVDEVAPQLPPGLWCYRVDRNRSLVGGALNDVGRMVTWMENAFRLPDLARRDAILQAEPKQATPLVLPFLTGERATGWAGDARMVLRDLNYSEGPEDLYRGCLEGVALCYARLAKQVTEVSGEPVALRASGRVSNNIPGLLQLVADATGHPVEPVDIKRSTMHGTALYALATLVPDVPAAEVPVGKVTHPIPERADYYRDRLERFEDLYRATITERIGARD</sequence>
<proteinExistence type="inferred from homology"/>
<dbReference type="SUPFAM" id="SSF53067">
    <property type="entry name" value="Actin-like ATPase domain"/>
    <property type="match status" value="2"/>
</dbReference>
<protein>
    <submittedName>
        <fullName evidence="6">Sugar kinase</fullName>
    </submittedName>
</protein>
<organism evidence="6 7">
    <name type="scientific">Parenemella sanctibonifatiensis</name>
    <dbReference type="NCBI Taxonomy" id="2016505"/>
    <lineage>
        <taxon>Bacteria</taxon>
        <taxon>Bacillati</taxon>
        <taxon>Actinomycetota</taxon>
        <taxon>Actinomycetes</taxon>
        <taxon>Propionibacteriales</taxon>
        <taxon>Propionibacteriaceae</taxon>
        <taxon>Parenemella</taxon>
    </lineage>
</organism>
<dbReference type="GO" id="GO:0016301">
    <property type="term" value="F:kinase activity"/>
    <property type="evidence" value="ECO:0007669"/>
    <property type="project" value="UniProtKB-KW"/>
</dbReference>
<dbReference type="InterPro" id="IPR050406">
    <property type="entry name" value="FGGY_Carb_Kinase"/>
</dbReference>
<reference evidence="6 7" key="1">
    <citation type="submission" date="2017-07" db="EMBL/GenBank/DDBJ databases">
        <title>Draft whole genome sequences of clinical Proprionibacteriaceae strains.</title>
        <authorList>
            <person name="Bernier A.-M."/>
            <person name="Bernard K."/>
            <person name="Domingo M.-C."/>
        </authorList>
    </citation>
    <scope>NUCLEOTIDE SEQUENCE [LARGE SCALE GENOMIC DNA]</scope>
    <source>
        <strain evidence="6 7">NML 150081</strain>
    </source>
</reference>
<evidence type="ECO:0000256" key="1">
    <source>
        <dbReference type="ARBA" id="ARBA00009156"/>
    </source>
</evidence>
<evidence type="ECO:0000256" key="3">
    <source>
        <dbReference type="ARBA" id="ARBA00022777"/>
    </source>
</evidence>
<dbReference type="InterPro" id="IPR000577">
    <property type="entry name" value="Carb_kinase_FGGY"/>
</dbReference>
<evidence type="ECO:0000313" key="6">
    <source>
        <dbReference type="EMBL" id="OYN89418.1"/>
    </source>
</evidence>
<dbReference type="RefSeq" id="WP_094455141.1">
    <property type="nucleotide sequence ID" value="NZ_NMVJ01000009.1"/>
</dbReference>
<evidence type="ECO:0000259" key="4">
    <source>
        <dbReference type="Pfam" id="PF00370"/>
    </source>
</evidence>
<dbReference type="InterPro" id="IPR018484">
    <property type="entry name" value="FGGY_N"/>
</dbReference>
<comment type="similarity">
    <text evidence="1">Belongs to the FGGY kinase family.</text>
</comment>
<dbReference type="InterPro" id="IPR043129">
    <property type="entry name" value="ATPase_NBD"/>
</dbReference>
<dbReference type="AlphaFoldDB" id="A0A255ECY2"/>
<feature type="domain" description="Carbohydrate kinase FGGY C-terminal" evidence="5">
    <location>
        <begin position="304"/>
        <end position="451"/>
    </location>
</feature>
<accession>A0A255ECY2</accession>
<dbReference type="EMBL" id="NMVJ01000009">
    <property type="protein sequence ID" value="OYN89418.1"/>
    <property type="molecule type" value="Genomic_DNA"/>
</dbReference>